<dbReference type="CDD" id="cd10225">
    <property type="entry name" value="ASKHA_NBD_MreB-like"/>
    <property type="match status" value="1"/>
</dbReference>
<dbReference type="Gene3D" id="3.30.420.40">
    <property type="match status" value="2"/>
</dbReference>
<name>A0A2M7H4M3_9BACT</name>
<keyword evidence="2 6" id="KW-0547">Nucleotide-binding</keyword>
<dbReference type="SUPFAM" id="SSF53067">
    <property type="entry name" value="Actin-like ATPase domain"/>
    <property type="match status" value="2"/>
</dbReference>
<dbReference type="GO" id="GO:0005524">
    <property type="term" value="F:ATP binding"/>
    <property type="evidence" value="ECO:0007669"/>
    <property type="project" value="UniProtKB-KW"/>
</dbReference>
<evidence type="ECO:0000313" key="8">
    <source>
        <dbReference type="Proteomes" id="UP000230292"/>
    </source>
</evidence>
<sequence>MIKKFFGSLSTDLGIDIGTANTLVYAKEKGIVINEPSVVAINTRNDQIIAVGQDAKQMIGKTPPHIIATEPLVDGVVSDFEVAEKMLKHFIDKVHRETFSVFPRPRVVISIPLDITEVERKAVEDAVVSAGAREVFLLEEPMAAAVGARVPIEDSTGNMIVDIGAGTTSIAVISLGGIVASRSLRSAGSELNKDIINYVRDHFNILLGEKTAEDAKIFIGSVHENNERIEAKVRGRDMISGLPREIIITSDHLREAMNRSIQTIIDNVKLVIESTPPELVADIYERGMLLSGGTSLLRGLDKRISEAVSIPVMVVDDPLTVVVRGTGIVLEDIEAASDLFVVAADGLSQ</sequence>
<gene>
    <name evidence="6" type="primary">mreB</name>
    <name evidence="7" type="ORF">COW24_01405</name>
</gene>
<dbReference type="GO" id="GO:0005737">
    <property type="term" value="C:cytoplasm"/>
    <property type="evidence" value="ECO:0007669"/>
    <property type="project" value="UniProtKB-SubCell"/>
</dbReference>
<feature type="binding site" evidence="6">
    <location>
        <begin position="19"/>
        <end position="21"/>
    </location>
    <ligand>
        <name>ATP</name>
        <dbReference type="ChEBI" id="CHEBI:30616"/>
    </ligand>
</feature>
<dbReference type="NCBIfam" id="TIGR00904">
    <property type="entry name" value="mreB"/>
    <property type="match status" value="1"/>
</dbReference>
<comment type="caution">
    <text evidence="7">The sequence shown here is derived from an EMBL/GenBank/DDBJ whole genome shotgun (WGS) entry which is preliminary data.</text>
</comment>
<comment type="subunit">
    <text evidence="6">Forms polymers.</text>
</comment>
<dbReference type="PANTHER" id="PTHR42749:SF1">
    <property type="entry name" value="CELL SHAPE-DETERMINING PROTEIN MREB"/>
    <property type="match status" value="1"/>
</dbReference>
<proteinExistence type="inferred from homology"/>
<comment type="function">
    <text evidence="6">Forms membrane-associated dynamic filaments that are essential for cell shape determination. Acts by regulating cell wall synthesis and cell elongation, and thus cell shape. A feedback loop between cell geometry and MreB localization may maintain elongated cell shape by targeting cell wall growth to regions of negative cell wall curvature.</text>
</comment>
<dbReference type="AlphaFoldDB" id="A0A2M7H4M3"/>
<feature type="binding site" evidence="6">
    <location>
        <begin position="165"/>
        <end position="167"/>
    </location>
    <ligand>
        <name>ATP</name>
        <dbReference type="ChEBI" id="CHEBI:30616"/>
    </ligand>
</feature>
<dbReference type="GO" id="GO:0008360">
    <property type="term" value="P:regulation of cell shape"/>
    <property type="evidence" value="ECO:0007669"/>
    <property type="project" value="UniProtKB-UniRule"/>
</dbReference>
<dbReference type="InterPro" id="IPR004753">
    <property type="entry name" value="MreB"/>
</dbReference>
<evidence type="ECO:0000256" key="6">
    <source>
        <dbReference type="HAMAP-Rule" id="MF_02207"/>
    </source>
</evidence>
<keyword evidence="4 6" id="KW-0133">Cell shape</keyword>
<comment type="caution">
    <text evidence="6">Lacks conserved residue(s) required for the propagation of feature annotation.</text>
</comment>
<dbReference type="Proteomes" id="UP000230292">
    <property type="component" value="Unassembled WGS sequence"/>
</dbReference>
<comment type="subcellular location">
    <subcellularLocation>
        <location evidence="6">Cytoplasm</location>
    </subcellularLocation>
    <text evidence="6">Membrane-associated.</text>
</comment>
<evidence type="ECO:0000256" key="3">
    <source>
        <dbReference type="ARBA" id="ARBA00022840"/>
    </source>
</evidence>
<organism evidence="7 8">
    <name type="scientific">Candidatus Kerfeldbacteria bacterium CG15_BIG_FIL_POST_REV_8_21_14_020_45_12</name>
    <dbReference type="NCBI Taxonomy" id="2014247"/>
    <lineage>
        <taxon>Bacteria</taxon>
        <taxon>Candidatus Kerfeldiibacteriota</taxon>
    </lineage>
</organism>
<evidence type="ECO:0000256" key="2">
    <source>
        <dbReference type="ARBA" id="ARBA00022741"/>
    </source>
</evidence>
<evidence type="ECO:0000256" key="1">
    <source>
        <dbReference type="ARBA" id="ARBA00022490"/>
    </source>
</evidence>
<reference evidence="7 8" key="1">
    <citation type="submission" date="2017-09" db="EMBL/GenBank/DDBJ databases">
        <title>Depth-based differentiation of microbial function through sediment-hosted aquifers and enrichment of novel symbionts in the deep terrestrial subsurface.</title>
        <authorList>
            <person name="Probst A.J."/>
            <person name="Ladd B."/>
            <person name="Jarett J.K."/>
            <person name="Geller-Mcgrath D.E."/>
            <person name="Sieber C.M."/>
            <person name="Emerson J.B."/>
            <person name="Anantharaman K."/>
            <person name="Thomas B.C."/>
            <person name="Malmstrom R."/>
            <person name="Stieglmeier M."/>
            <person name="Klingl A."/>
            <person name="Woyke T."/>
            <person name="Ryan C.M."/>
            <person name="Banfield J.F."/>
        </authorList>
    </citation>
    <scope>NUCLEOTIDE SEQUENCE [LARGE SCALE GENOMIC DNA]</scope>
    <source>
        <strain evidence="7">CG15_BIG_FIL_POST_REV_8_21_14_020_45_12</strain>
    </source>
</reference>
<dbReference type="InterPro" id="IPR056546">
    <property type="entry name" value="MreB_MamK-like"/>
</dbReference>
<dbReference type="GO" id="GO:0000902">
    <property type="term" value="P:cell morphogenesis"/>
    <property type="evidence" value="ECO:0007669"/>
    <property type="project" value="InterPro"/>
</dbReference>
<evidence type="ECO:0000256" key="4">
    <source>
        <dbReference type="ARBA" id="ARBA00022960"/>
    </source>
</evidence>
<protein>
    <recommendedName>
        <fullName evidence="6">Cell shape-determining protein MreB</fullName>
    </recommendedName>
</protein>
<dbReference type="PANTHER" id="PTHR42749">
    <property type="entry name" value="CELL SHAPE-DETERMINING PROTEIN MREB"/>
    <property type="match status" value="1"/>
</dbReference>
<comment type="similarity">
    <text evidence="5 6">Belongs to the FtsA/MreB family.</text>
</comment>
<keyword evidence="1 6" id="KW-0963">Cytoplasm</keyword>
<dbReference type="PRINTS" id="PR01652">
    <property type="entry name" value="SHAPEPROTEIN"/>
</dbReference>
<evidence type="ECO:0000256" key="5">
    <source>
        <dbReference type="ARBA" id="ARBA00023458"/>
    </source>
</evidence>
<keyword evidence="3 6" id="KW-0067">ATP-binding</keyword>
<dbReference type="InterPro" id="IPR043129">
    <property type="entry name" value="ATPase_NBD"/>
</dbReference>
<accession>A0A2M7H4M3</accession>
<dbReference type="EMBL" id="PFGC01000019">
    <property type="protein sequence ID" value="PIW37182.1"/>
    <property type="molecule type" value="Genomic_DNA"/>
</dbReference>
<evidence type="ECO:0000313" key="7">
    <source>
        <dbReference type="EMBL" id="PIW37182.1"/>
    </source>
</evidence>
<dbReference type="HAMAP" id="MF_02207">
    <property type="entry name" value="MreB"/>
    <property type="match status" value="1"/>
</dbReference>
<dbReference type="NCBIfam" id="NF010539">
    <property type="entry name" value="PRK13927.1"/>
    <property type="match status" value="1"/>
</dbReference>
<dbReference type="Pfam" id="PF06723">
    <property type="entry name" value="MreB_Mbl"/>
    <property type="match status" value="1"/>
</dbReference>